<evidence type="ECO:0000256" key="7">
    <source>
        <dbReference type="ARBA" id="ARBA00060749"/>
    </source>
</evidence>
<evidence type="ECO:0000256" key="3">
    <source>
        <dbReference type="ARBA" id="ARBA00022801"/>
    </source>
</evidence>
<dbReference type="FunFam" id="3.90.950.10:FF:000005">
    <property type="entry name" value="7-methyl-GTP pyrophosphatase"/>
    <property type="match status" value="1"/>
</dbReference>
<evidence type="ECO:0000256" key="4">
    <source>
        <dbReference type="ARBA" id="ARBA00023080"/>
    </source>
</evidence>
<dbReference type="HAMAP" id="MF_00528">
    <property type="entry name" value="Maf"/>
    <property type="match status" value="1"/>
</dbReference>
<comment type="similarity">
    <text evidence="7 9">Belongs to the Maf family. YceF subfamily.</text>
</comment>
<dbReference type="SUPFAM" id="SSF52972">
    <property type="entry name" value="ITPase-like"/>
    <property type="match status" value="1"/>
</dbReference>
<keyword evidence="2 9" id="KW-0963">Cytoplasm</keyword>
<comment type="catalytic activity">
    <reaction evidence="5 9">
        <text>N(7)-methyl-GTP + H2O = N(7)-methyl-GMP + diphosphate + H(+)</text>
        <dbReference type="Rhea" id="RHEA:58744"/>
        <dbReference type="ChEBI" id="CHEBI:15377"/>
        <dbReference type="ChEBI" id="CHEBI:15378"/>
        <dbReference type="ChEBI" id="CHEBI:33019"/>
        <dbReference type="ChEBI" id="CHEBI:58285"/>
        <dbReference type="ChEBI" id="CHEBI:87133"/>
    </reaction>
</comment>
<keyword evidence="4 9" id="KW-0546">Nucleotide metabolism</keyword>
<comment type="caution">
    <text evidence="9">Lacks conserved residue(s) required for the propagation of feature annotation.</text>
</comment>
<dbReference type="GO" id="GO:0009117">
    <property type="term" value="P:nucleotide metabolic process"/>
    <property type="evidence" value="ECO:0007669"/>
    <property type="project" value="UniProtKB-KW"/>
</dbReference>
<dbReference type="Proteomes" id="UP001160519">
    <property type="component" value="Unassembled WGS sequence"/>
</dbReference>
<comment type="subcellular location">
    <subcellularLocation>
        <location evidence="1 9">Cytoplasm</location>
    </subcellularLocation>
</comment>
<dbReference type="EC" id="3.6.1.-" evidence="9"/>
<protein>
    <recommendedName>
        <fullName evidence="8 9">7-methyl-GTP pyrophosphatase</fullName>
        <shortName evidence="9">m(7)GTP pyrophosphatase</shortName>
        <ecNumber evidence="9">3.6.1.-</ecNumber>
    </recommendedName>
</protein>
<evidence type="ECO:0000256" key="1">
    <source>
        <dbReference type="ARBA" id="ARBA00004496"/>
    </source>
</evidence>
<feature type="site" description="Important for substrate specificity" evidence="9">
    <location>
        <position position="157"/>
    </location>
</feature>
<feature type="active site" description="Proton acceptor" evidence="9">
    <location>
        <position position="72"/>
    </location>
</feature>
<organism evidence="10 11">
    <name type="scientific">Candidatus Methylobacter titanis</name>
    <dbReference type="NCBI Taxonomy" id="3053457"/>
    <lineage>
        <taxon>Bacteria</taxon>
        <taxon>Pseudomonadati</taxon>
        <taxon>Pseudomonadota</taxon>
        <taxon>Gammaproteobacteria</taxon>
        <taxon>Methylococcales</taxon>
        <taxon>Methylococcaceae</taxon>
        <taxon>Methylobacter</taxon>
    </lineage>
</organism>
<evidence type="ECO:0000313" key="10">
    <source>
        <dbReference type="EMBL" id="MDI1231927.1"/>
    </source>
</evidence>
<dbReference type="GO" id="GO:0047429">
    <property type="term" value="F:nucleoside triphosphate diphosphatase activity"/>
    <property type="evidence" value="ECO:0007669"/>
    <property type="project" value="InterPro"/>
</dbReference>
<evidence type="ECO:0000313" key="11">
    <source>
        <dbReference type="Proteomes" id="UP001160519"/>
    </source>
</evidence>
<dbReference type="InterPro" id="IPR003697">
    <property type="entry name" value="Maf-like"/>
</dbReference>
<comment type="caution">
    <text evidence="10">The sequence shown here is derived from an EMBL/GenBank/DDBJ whole genome shotgun (WGS) entry which is preliminary data.</text>
</comment>
<dbReference type="PANTHER" id="PTHR43213">
    <property type="entry name" value="BIFUNCTIONAL DTTP/UTP PYROPHOSPHATASE/METHYLTRANSFERASE PROTEIN-RELATED"/>
    <property type="match status" value="1"/>
</dbReference>
<reference evidence="10" key="1">
    <citation type="submission" date="2023-01" db="EMBL/GenBank/DDBJ databases">
        <title>Biogeochemical cycle of methane in antarctic sediments.</title>
        <authorList>
            <person name="Roldan D.M."/>
            <person name="Menes R.J."/>
        </authorList>
    </citation>
    <scope>NUCLEOTIDE SEQUENCE [LARGE SCALE GENOMIC DNA]</scope>
    <source>
        <strain evidence="10">K-2018 MAG008</strain>
    </source>
</reference>
<evidence type="ECO:0000256" key="5">
    <source>
        <dbReference type="ARBA" id="ARBA00050213"/>
    </source>
</evidence>
<comment type="function">
    <text evidence="6 9">Nucleoside triphosphate pyrophosphatase that hydrolyzes 7-methyl-GTP (m(7)GTP). May have a dual role in cell division arrest and in preventing the incorporation of modified nucleotides into cellular nucleic acids.</text>
</comment>
<gene>
    <name evidence="10" type="ORF">PSU93_12325</name>
</gene>
<keyword evidence="11" id="KW-1185">Reference proteome</keyword>
<proteinExistence type="inferred from homology"/>
<dbReference type="Pfam" id="PF02545">
    <property type="entry name" value="Maf"/>
    <property type="match status" value="1"/>
</dbReference>
<comment type="cofactor">
    <cofactor evidence="9">
        <name>a divalent metal cation</name>
        <dbReference type="ChEBI" id="CHEBI:60240"/>
    </cofactor>
</comment>
<dbReference type="EMBL" id="JAQSDF010000049">
    <property type="protein sequence ID" value="MDI1231927.1"/>
    <property type="molecule type" value="Genomic_DNA"/>
</dbReference>
<dbReference type="NCBIfam" id="TIGR00172">
    <property type="entry name" value="maf"/>
    <property type="match status" value="1"/>
</dbReference>
<feature type="site" description="Important for substrate specificity" evidence="9">
    <location>
        <position position="15"/>
    </location>
</feature>
<keyword evidence="3 9" id="KW-0378">Hydrolase</keyword>
<evidence type="ECO:0000256" key="9">
    <source>
        <dbReference type="HAMAP-Rule" id="MF_00528"/>
    </source>
</evidence>
<dbReference type="PIRSF" id="PIRSF006305">
    <property type="entry name" value="Maf"/>
    <property type="match status" value="1"/>
</dbReference>
<accession>A0AA43Q7C8</accession>
<evidence type="ECO:0000256" key="2">
    <source>
        <dbReference type="ARBA" id="ARBA00022490"/>
    </source>
</evidence>
<dbReference type="InterPro" id="IPR029001">
    <property type="entry name" value="ITPase-like_fam"/>
</dbReference>
<dbReference type="GO" id="GO:0005737">
    <property type="term" value="C:cytoplasm"/>
    <property type="evidence" value="ECO:0007669"/>
    <property type="project" value="UniProtKB-SubCell"/>
</dbReference>
<sequence>MTTAIKLVLASSSPYRRELLKKLGLTFDTANPDIDETPLPDEAPMQTAMRLSLQKAAALAPKFPQHLIIGSDQVAMLKDKPLTKPCSRENTIAQLAAASGNTMHFYTGVCVYDSRNGQHRVNCDHCAVTFRVLSREQIERYVDLDEPFNCAGGFKAESLGIALFERIEGDDPNALIGLPLIKLIRLLEAFGVKVI</sequence>
<dbReference type="CDD" id="cd00555">
    <property type="entry name" value="Maf"/>
    <property type="match status" value="1"/>
</dbReference>
<name>A0AA43Q7C8_9GAMM</name>
<evidence type="ECO:0000256" key="6">
    <source>
        <dbReference type="ARBA" id="ARBA00053369"/>
    </source>
</evidence>
<dbReference type="AlphaFoldDB" id="A0AA43Q7C8"/>
<feature type="site" description="Important for substrate specificity" evidence="9">
    <location>
        <position position="73"/>
    </location>
</feature>
<dbReference type="PANTHER" id="PTHR43213:SF10">
    <property type="entry name" value="7-METHYL-GTP PYROPHOSPHATASE"/>
    <property type="match status" value="1"/>
</dbReference>
<evidence type="ECO:0000256" key="8">
    <source>
        <dbReference type="ARBA" id="ARBA00068163"/>
    </source>
</evidence>
<dbReference type="Gene3D" id="3.90.950.10">
    <property type="match status" value="1"/>
</dbReference>